<dbReference type="FunFam" id="1.20.140.10:FF:000011">
    <property type="entry name" value="Medium-chain specific acyl-CoA dehydrogenase, mitochondrial"/>
    <property type="match status" value="1"/>
</dbReference>
<keyword evidence="10" id="KW-0809">Transit peptide</keyword>
<evidence type="ECO:0000256" key="14">
    <source>
        <dbReference type="RuleBase" id="RU362125"/>
    </source>
</evidence>
<keyword evidence="9" id="KW-0276">Fatty acid metabolism</keyword>
<dbReference type="InterPro" id="IPR050741">
    <property type="entry name" value="Acyl-CoA_dehydrogenase"/>
</dbReference>
<dbReference type="AlphaFoldDB" id="A0A177U8Z3"/>
<dbReference type="InterPro" id="IPR046373">
    <property type="entry name" value="Acyl-CoA_Oxase/DH_mid-dom_sf"/>
</dbReference>
<evidence type="ECO:0000256" key="11">
    <source>
        <dbReference type="ARBA" id="ARBA00023002"/>
    </source>
</evidence>
<evidence type="ECO:0000259" key="15">
    <source>
        <dbReference type="Pfam" id="PF00441"/>
    </source>
</evidence>
<comment type="pathway">
    <text evidence="3">Lipid metabolism; mitochondrial fatty acid beta-oxidation.</text>
</comment>
<dbReference type="GO" id="GO:0050660">
    <property type="term" value="F:flavin adenine dinucleotide binding"/>
    <property type="evidence" value="ECO:0007669"/>
    <property type="project" value="InterPro"/>
</dbReference>
<dbReference type="PROSITE" id="PS00073">
    <property type="entry name" value="ACYL_COA_DH_2"/>
    <property type="match status" value="1"/>
</dbReference>
<dbReference type="Gene3D" id="2.40.110.10">
    <property type="entry name" value="Butyryl-CoA Dehydrogenase, subunit A, domain 2"/>
    <property type="match status" value="1"/>
</dbReference>
<evidence type="ECO:0000313" key="20">
    <source>
        <dbReference type="Proteomes" id="UP000077671"/>
    </source>
</evidence>
<evidence type="ECO:0000256" key="3">
    <source>
        <dbReference type="ARBA" id="ARBA00005198"/>
    </source>
</evidence>
<dbReference type="SUPFAM" id="SSF56645">
    <property type="entry name" value="Acyl-CoA dehydrogenase NM domain-like"/>
    <property type="match status" value="1"/>
</dbReference>
<keyword evidence="13" id="KW-0496">Mitochondrion</keyword>
<evidence type="ECO:0000256" key="6">
    <source>
        <dbReference type="ARBA" id="ARBA00019125"/>
    </source>
</evidence>
<accession>A0A177U8Z3</accession>
<dbReference type="Gene3D" id="1.10.540.10">
    <property type="entry name" value="Acyl-CoA dehydrogenase/oxidase, N-terminal domain"/>
    <property type="match status" value="1"/>
</dbReference>
<evidence type="ECO:0000259" key="17">
    <source>
        <dbReference type="Pfam" id="PF02771"/>
    </source>
</evidence>
<keyword evidence="7 14" id="KW-0285">Flavoprotein</keyword>
<feature type="domain" description="Acyl-CoA dehydrogenase/oxidase C-terminal" evidence="15">
    <location>
        <begin position="282"/>
        <end position="429"/>
    </location>
</feature>
<dbReference type="FunFam" id="1.10.540.10:FF:000010">
    <property type="entry name" value="Medium-chain specific acyl-CoA dehydrogenase, mitochondrial"/>
    <property type="match status" value="1"/>
</dbReference>
<evidence type="ECO:0000256" key="13">
    <source>
        <dbReference type="ARBA" id="ARBA00023128"/>
    </source>
</evidence>
<dbReference type="Gene3D" id="1.20.140.10">
    <property type="entry name" value="Butyryl-CoA Dehydrogenase, subunit A, domain 3"/>
    <property type="match status" value="1"/>
</dbReference>
<dbReference type="GO" id="GO:0070991">
    <property type="term" value="F:medium-chain fatty acyl-CoA dehydrogenase activity"/>
    <property type="evidence" value="ECO:0007669"/>
    <property type="project" value="UniProtKB-EC"/>
</dbReference>
<keyword evidence="8 14" id="KW-0274">FAD</keyword>
<keyword evidence="11 14" id="KW-0560">Oxidoreductase</keyword>
<dbReference type="EC" id="1.3.8.7" evidence="5"/>
<evidence type="ECO:0000256" key="7">
    <source>
        <dbReference type="ARBA" id="ARBA00022630"/>
    </source>
</evidence>
<gene>
    <name evidence="19" type="ORF">A4X03_0g7753</name>
    <name evidence="18" type="ORF">JKIAZH3_G1266</name>
</gene>
<evidence type="ECO:0000256" key="12">
    <source>
        <dbReference type="ARBA" id="ARBA00023098"/>
    </source>
</evidence>
<feature type="domain" description="Acyl-CoA oxidase/dehydrogenase middle" evidence="16">
    <location>
        <begin position="174"/>
        <end position="270"/>
    </location>
</feature>
<evidence type="ECO:0000313" key="19">
    <source>
        <dbReference type="EMBL" id="KAE8243478.1"/>
    </source>
</evidence>
<organism evidence="19 20">
    <name type="scientific">Tilletia caries</name>
    <name type="common">wheat bunt fungus</name>
    <dbReference type="NCBI Taxonomy" id="13290"/>
    <lineage>
        <taxon>Eukaryota</taxon>
        <taxon>Fungi</taxon>
        <taxon>Dikarya</taxon>
        <taxon>Basidiomycota</taxon>
        <taxon>Ustilaginomycotina</taxon>
        <taxon>Exobasidiomycetes</taxon>
        <taxon>Tilletiales</taxon>
        <taxon>Tilletiaceae</taxon>
        <taxon>Tilletia</taxon>
    </lineage>
</organism>
<dbReference type="GO" id="GO:0051793">
    <property type="term" value="P:medium-chain fatty acid catabolic process"/>
    <property type="evidence" value="ECO:0007669"/>
    <property type="project" value="TreeGrafter"/>
</dbReference>
<dbReference type="Pfam" id="PF02771">
    <property type="entry name" value="Acyl-CoA_dh_N"/>
    <property type="match status" value="1"/>
</dbReference>
<dbReference type="EMBL" id="CAJHJG010003788">
    <property type="protein sequence ID" value="CAD6935554.1"/>
    <property type="molecule type" value="Genomic_DNA"/>
</dbReference>
<dbReference type="GO" id="GO:0005759">
    <property type="term" value="C:mitochondrial matrix"/>
    <property type="evidence" value="ECO:0007669"/>
    <property type="project" value="UniProtKB-SubCell"/>
</dbReference>
<dbReference type="InterPro" id="IPR013786">
    <property type="entry name" value="AcylCoA_DH/ox_N"/>
</dbReference>
<evidence type="ECO:0000313" key="21">
    <source>
        <dbReference type="Proteomes" id="UP000836402"/>
    </source>
</evidence>
<keyword evidence="21" id="KW-1185">Reference proteome</keyword>
<comment type="cofactor">
    <cofactor evidence="1 14">
        <name>FAD</name>
        <dbReference type="ChEBI" id="CHEBI:57692"/>
    </cofactor>
</comment>
<reference evidence="19" key="2">
    <citation type="journal article" date="2019" name="IMA Fungus">
        <title>Genome sequencing and comparison of five Tilletia species to identify candidate genes for the detection of regulated species infecting wheat.</title>
        <authorList>
            <person name="Nguyen H.D.T."/>
            <person name="Sultana T."/>
            <person name="Kesanakurti P."/>
            <person name="Hambleton S."/>
        </authorList>
    </citation>
    <scope>NUCLEOTIDE SEQUENCE</scope>
    <source>
        <strain evidence="19">DAOMC 238032</strain>
    </source>
</reference>
<keyword evidence="12" id="KW-0443">Lipid metabolism</keyword>
<dbReference type="Proteomes" id="UP000077671">
    <property type="component" value="Unassembled WGS sequence"/>
</dbReference>
<proteinExistence type="inferred from homology"/>
<dbReference type="Pfam" id="PF00441">
    <property type="entry name" value="Acyl-CoA_dh_1"/>
    <property type="match status" value="1"/>
</dbReference>
<dbReference type="PANTHER" id="PTHR48083:SF2">
    <property type="entry name" value="MEDIUM-CHAIN SPECIFIC ACYL-COA DEHYDROGENASE, MITOCHONDRIAL"/>
    <property type="match status" value="1"/>
</dbReference>
<evidence type="ECO:0000259" key="16">
    <source>
        <dbReference type="Pfam" id="PF02770"/>
    </source>
</evidence>
<dbReference type="EMBL" id="LWDD02001977">
    <property type="protein sequence ID" value="KAE8243478.1"/>
    <property type="molecule type" value="Genomic_DNA"/>
</dbReference>
<dbReference type="Pfam" id="PF02770">
    <property type="entry name" value="Acyl-CoA_dh_M"/>
    <property type="match status" value="1"/>
</dbReference>
<dbReference type="InterPro" id="IPR009075">
    <property type="entry name" value="AcylCo_DH/oxidase_C"/>
</dbReference>
<evidence type="ECO:0000256" key="4">
    <source>
        <dbReference type="ARBA" id="ARBA00009347"/>
    </source>
</evidence>
<reference evidence="19" key="1">
    <citation type="submission" date="2016-04" db="EMBL/GenBank/DDBJ databases">
        <authorList>
            <person name="Nguyen H.D."/>
            <person name="Kesanakurti P."/>
            <person name="Cullis J."/>
            <person name="Levesque C.A."/>
            <person name="Hambleton S."/>
        </authorList>
    </citation>
    <scope>NUCLEOTIDE SEQUENCE</scope>
    <source>
        <strain evidence="19">DAOMC 238032</strain>
    </source>
</reference>
<dbReference type="InterPro" id="IPR009100">
    <property type="entry name" value="AcylCoA_DH/oxidase_NM_dom_sf"/>
</dbReference>
<dbReference type="InterPro" id="IPR006091">
    <property type="entry name" value="Acyl-CoA_Oxase/DH_mid-dom"/>
</dbReference>
<dbReference type="FunFam" id="2.40.110.10:FF:000007">
    <property type="entry name" value="Medium-chain specific acyl-CoA dehydrogenase, mitochondrial"/>
    <property type="match status" value="1"/>
</dbReference>
<evidence type="ECO:0000256" key="5">
    <source>
        <dbReference type="ARBA" id="ARBA00012033"/>
    </source>
</evidence>
<dbReference type="Proteomes" id="UP000836402">
    <property type="component" value="Unassembled WGS sequence"/>
</dbReference>
<protein>
    <recommendedName>
        <fullName evidence="6">Medium-chain specific acyl-CoA dehydrogenase, mitochondrial</fullName>
        <ecNumber evidence="5">1.3.8.7</ecNumber>
    </recommendedName>
</protein>
<dbReference type="SUPFAM" id="SSF47203">
    <property type="entry name" value="Acyl-CoA dehydrogenase C-terminal domain-like"/>
    <property type="match status" value="1"/>
</dbReference>
<evidence type="ECO:0000256" key="1">
    <source>
        <dbReference type="ARBA" id="ARBA00001974"/>
    </source>
</evidence>
<name>A0A177U8Z3_9BASI</name>
<evidence type="ECO:0000256" key="2">
    <source>
        <dbReference type="ARBA" id="ARBA00004305"/>
    </source>
</evidence>
<evidence type="ECO:0000313" key="18">
    <source>
        <dbReference type="EMBL" id="CAD6935554.1"/>
    </source>
</evidence>
<evidence type="ECO:0000256" key="8">
    <source>
        <dbReference type="ARBA" id="ARBA00022827"/>
    </source>
</evidence>
<comment type="similarity">
    <text evidence="4 14">Belongs to the acyl-CoA dehydrogenase family.</text>
</comment>
<evidence type="ECO:0000256" key="10">
    <source>
        <dbReference type="ARBA" id="ARBA00022946"/>
    </source>
</evidence>
<evidence type="ECO:0000256" key="9">
    <source>
        <dbReference type="ARBA" id="ARBA00022832"/>
    </source>
</evidence>
<dbReference type="PANTHER" id="PTHR48083">
    <property type="entry name" value="MEDIUM-CHAIN SPECIFIC ACYL-COA DEHYDROGENASE, MITOCHONDRIAL-RELATED"/>
    <property type="match status" value="1"/>
</dbReference>
<feature type="domain" description="Acyl-CoA dehydrogenase/oxidase N-terminal" evidence="17">
    <location>
        <begin position="59"/>
        <end position="168"/>
    </location>
</feature>
<comment type="subcellular location">
    <subcellularLocation>
        <location evidence="2">Mitochondrion matrix</location>
    </subcellularLocation>
</comment>
<dbReference type="InterPro" id="IPR036250">
    <property type="entry name" value="AcylCo_DH-like_C"/>
</dbReference>
<sequence length="436" mass="46813">MSFLARNRSALGALARATSSAASTSTAASSSAVAATRALRSFATEASSDADHGVSFGLSEEQEAFQSLARKFTADEIIPVAGHHDRTMEYPWEVIKKAHAVGLLNTHIPTEYGGPGLGVMECALISEELAYGCSGIQTAMEANGLAEAPLLVSASHETKQKYLGRMTEEPLVAAYCVTEPSAGSDVANIATRAEKQGDKWVLNGTKMWITNGGHANWYFVLAKTDPSAKANKSMTGFVVDGNSPGITIGKKEINMGQRCSDTRMITFENVVVPEENILGKPGDGFKTAMGAFDITRPLVAAGAVGVAQRALTEAAKWAQERKTMGHPIMQHQAVAFLLAEMAMRVEAARMMTWKASWTKDRGLRNSYFASIAKAMASEAAVANANDAVQIYGGMGFNTESPVEKLYRDAKIFTIYEGTSQIQRVIISRFIEQLYAS</sequence>
<dbReference type="InterPro" id="IPR006089">
    <property type="entry name" value="Acyl-CoA_DH_CS"/>
</dbReference>
<reference evidence="18" key="3">
    <citation type="submission" date="2020-10" db="EMBL/GenBank/DDBJ databases">
        <authorList>
            <person name="Sedaghatjoo S."/>
        </authorList>
    </citation>
    <scope>NUCLEOTIDE SEQUENCE</scope>
    <source>
        <strain evidence="18">AZH3</strain>
    </source>
</reference>
<comment type="caution">
    <text evidence="19">The sequence shown here is derived from an EMBL/GenBank/DDBJ whole genome shotgun (WGS) entry which is preliminary data.</text>
</comment>
<dbReference type="InterPro" id="IPR037069">
    <property type="entry name" value="AcylCoA_DH/ox_N_sf"/>
</dbReference>